<dbReference type="EMBL" id="LAZR01015529">
    <property type="protein sequence ID" value="KKM09345.1"/>
    <property type="molecule type" value="Genomic_DNA"/>
</dbReference>
<keyword evidence="1" id="KW-1133">Transmembrane helix</keyword>
<protein>
    <submittedName>
        <fullName evidence="2">Uncharacterized protein</fullName>
    </submittedName>
</protein>
<comment type="caution">
    <text evidence="2">The sequence shown here is derived from an EMBL/GenBank/DDBJ whole genome shotgun (WGS) entry which is preliminary data.</text>
</comment>
<keyword evidence="1" id="KW-0472">Membrane</keyword>
<feature type="transmembrane region" description="Helical" evidence="1">
    <location>
        <begin position="21"/>
        <end position="41"/>
    </location>
</feature>
<reference evidence="2" key="1">
    <citation type="journal article" date="2015" name="Nature">
        <title>Complex archaea that bridge the gap between prokaryotes and eukaryotes.</title>
        <authorList>
            <person name="Spang A."/>
            <person name="Saw J.H."/>
            <person name="Jorgensen S.L."/>
            <person name="Zaremba-Niedzwiedzka K."/>
            <person name="Martijn J."/>
            <person name="Lind A.E."/>
            <person name="van Eijk R."/>
            <person name="Schleper C."/>
            <person name="Guy L."/>
            <person name="Ettema T.J."/>
        </authorList>
    </citation>
    <scope>NUCLEOTIDE SEQUENCE</scope>
</reference>
<evidence type="ECO:0000313" key="2">
    <source>
        <dbReference type="EMBL" id="KKM09345.1"/>
    </source>
</evidence>
<evidence type="ECO:0000256" key="1">
    <source>
        <dbReference type="SAM" id="Phobius"/>
    </source>
</evidence>
<proteinExistence type="predicted"/>
<dbReference type="AlphaFoldDB" id="A0A0F9HBP1"/>
<name>A0A0F9HBP1_9ZZZZ</name>
<sequence>MTRQDGGTGEGWPPIGRSYKWWPKVAVARALGILGLVVLLGGCSGPFGTAMAGLFGAGAMYGGQSFLERGREDVEAKREWRVKKREYVIAFANGMEFEAETHKRAGRFAEWKTVMADLLKFWDTQHPETLLMELKRRTEVVPEPQMVAPANQ</sequence>
<gene>
    <name evidence="2" type="ORF">LCGC14_1723000</name>
</gene>
<organism evidence="2">
    <name type="scientific">marine sediment metagenome</name>
    <dbReference type="NCBI Taxonomy" id="412755"/>
    <lineage>
        <taxon>unclassified sequences</taxon>
        <taxon>metagenomes</taxon>
        <taxon>ecological metagenomes</taxon>
    </lineage>
</organism>
<keyword evidence="1" id="KW-0812">Transmembrane</keyword>
<accession>A0A0F9HBP1</accession>